<sequence>MNLQKGQEIAVTLRGNDKPIMATFLEWIPNLQVKDQVFLVVEWKGEERKIHDIFIGEINGNKFTA</sequence>
<name>A0A4U1D1S6_9BACI</name>
<evidence type="ECO:0000313" key="1">
    <source>
        <dbReference type="EMBL" id="TKC14996.1"/>
    </source>
</evidence>
<gene>
    <name evidence="1" type="ORF">FA727_19045</name>
</gene>
<dbReference type="AlphaFoldDB" id="A0A4U1D1S6"/>
<keyword evidence="2" id="KW-1185">Reference proteome</keyword>
<evidence type="ECO:0000313" key="2">
    <source>
        <dbReference type="Proteomes" id="UP000307756"/>
    </source>
</evidence>
<dbReference type="Proteomes" id="UP000307756">
    <property type="component" value="Unassembled WGS sequence"/>
</dbReference>
<dbReference type="RefSeq" id="WP_136833132.1">
    <property type="nucleotide sequence ID" value="NZ_SWBM01000006.1"/>
</dbReference>
<reference evidence="1 2" key="1">
    <citation type="journal article" date="2011" name="J. Microbiol.">
        <title>Bacillus kyonggiensis sp. nov., isolated from soil of a lettuce field.</title>
        <authorList>
            <person name="Dong K."/>
            <person name="Lee S."/>
        </authorList>
    </citation>
    <scope>NUCLEOTIDE SEQUENCE [LARGE SCALE GENOMIC DNA]</scope>
    <source>
        <strain evidence="1 2">NB22</strain>
    </source>
</reference>
<accession>A0A4U1D1S6</accession>
<protein>
    <submittedName>
        <fullName evidence="1">Uncharacterized protein</fullName>
    </submittedName>
</protein>
<dbReference type="OrthoDB" id="2897186at2"/>
<comment type="caution">
    <text evidence="1">The sequence shown here is derived from an EMBL/GenBank/DDBJ whole genome shotgun (WGS) entry which is preliminary data.</text>
</comment>
<proteinExistence type="predicted"/>
<organism evidence="1 2">
    <name type="scientific">Robertmurraya kyonggiensis</name>
    <dbReference type="NCBI Taxonomy" id="1037680"/>
    <lineage>
        <taxon>Bacteria</taxon>
        <taxon>Bacillati</taxon>
        <taxon>Bacillota</taxon>
        <taxon>Bacilli</taxon>
        <taxon>Bacillales</taxon>
        <taxon>Bacillaceae</taxon>
        <taxon>Robertmurraya</taxon>
    </lineage>
</organism>
<dbReference type="EMBL" id="SWBM01000006">
    <property type="protein sequence ID" value="TKC14996.1"/>
    <property type="molecule type" value="Genomic_DNA"/>
</dbReference>